<name>A0A2U2J3D7_9SPHN</name>
<evidence type="ECO:0000313" key="1">
    <source>
        <dbReference type="EMBL" id="PWG02855.1"/>
    </source>
</evidence>
<protein>
    <submittedName>
        <fullName evidence="1">Uncharacterized protein</fullName>
    </submittedName>
</protein>
<reference evidence="1 2" key="1">
    <citation type="submission" date="2018-05" db="EMBL/GenBank/DDBJ databases">
        <title>Genome of Sphingosinicella humi QZX222.</title>
        <authorList>
            <person name="Qiao Z."/>
            <person name="Wang G."/>
        </authorList>
    </citation>
    <scope>NUCLEOTIDE SEQUENCE [LARGE SCALE GENOMIC DNA]</scope>
    <source>
        <strain evidence="1 2">QZX222</strain>
    </source>
</reference>
<dbReference type="EMBL" id="QFFF01000001">
    <property type="protein sequence ID" value="PWG02855.1"/>
    <property type="molecule type" value="Genomic_DNA"/>
</dbReference>
<dbReference type="OrthoDB" id="7573411at2"/>
<dbReference type="AlphaFoldDB" id="A0A2U2J3D7"/>
<comment type="caution">
    <text evidence="1">The sequence shown here is derived from an EMBL/GenBank/DDBJ whole genome shotgun (WGS) entry which is preliminary data.</text>
</comment>
<organism evidence="1 2">
    <name type="scientific">Allosphingosinicella humi</name>
    <dbReference type="NCBI Taxonomy" id="2068657"/>
    <lineage>
        <taxon>Bacteria</taxon>
        <taxon>Pseudomonadati</taxon>
        <taxon>Pseudomonadota</taxon>
        <taxon>Alphaproteobacteria</taxon>
        <taxon>Sphingomonadales</taxon>
        <taxon>Sphingomonadaceae</taxon>
        <taxon>Allosphingosinicella</taxon>
    </lineage>
</organism>
<sequence>MATSNANGQKRARQEAAQDKFDEIGPILNAIGGEGAAIVGGDPDGLYIYAELDDGAVVAGVFKDEGETVRYFEPTPELVGLLHDAWEAENWDEALRWVVMEYEVDGSQFDAQFRYAEELDPNEDSRDRRRAALEERYGGKPVIYPPVPEHFQEVTSE</sequence>
<dbReference type="Proteomes" id="UP000245916">
    <property type="component" value="Unassembled WGS sequence"/>
</dbReference>
<gene>
    <name evidence="1" type="ORF">DF286_08215</name>
</gene>
<proteinExistence type="predicted"/>
<accession>A0A2U2J3D7</accession>
<keyword evidence="2" id="KW-1185">Reference proteome</keyword>
<evidence type="ECO:0000313" key="2">
    <source>
        <dbReference type="Proteomes" id="UP000245916"/>
    </source>
</evidence>